<organism evidence="3 4">
    <name type="scientific">Salinibacillus aidingensis</name>
    <dbReference type="NCBI Taxonomy" id="237684"/>
    <lineage>
        <taxon>Bacteria</taxon>
        <taxon>Bacillati</taxon>
        <taxon>Bacillota</taxon>
        <taxon>Bacilli</taxon>
        <taxon>Bacillales</taxon>
        <taxon>Bacillaceae</taxon>
        <taxon>Salinibacillus</taxon>
    </lineage>
</organism>
<evidence type="ECO:0000256" key="1">
    <source>
        <dbReference type="SAM" id="Coils"/>
    </source>
</evidence>
<dbReference type="RefSeq" id="WP_343838775.1">
    <property type="nucleotide sequence ID" value="NZ_BAAADO010000002.1"/>
</dbReference>
<dbReference type="Pfam" id="PF10925">
    <property type="entry name" value="DUF2680"/>
    <property type="match status" value="1"/>
</dbReference>
<proteinExistence type="predicted"/>
<evidence type="ECO:0000256" key="2">
    <source>
        <dbReference type="SAM" id="SignalP"/>
    </source>
</evidence>
<comment type="caution">
    <text evidence="3">The sequence shown here is derived from an EMBL/GenBank/DDBJ whole genome shotgun (WGS) entry which is preliminary data.</text>
</comment>
<keyword evidence="4" id="KW-1185">Reference proteome</keyword>
<sequence>MKKWIALCFAFMLTLGLSAPVISAEDHDQMETNLEDIELNDAQQQELEALHSQMFKLHEQLVSKYVEFGVLSEEKAEKKLEHMKEHQEKLKENGYVPYWKDKKHKKDEED</sequence>
<dbReference type="EMBL" id="BAAADO010000002">
    <property type="protein sequence ID" value="GAA0488169.1"/>
    <property type="molecule type" value="Genomic_DNA"/>
</dbReference>
<feature type="signal peptide" evidence="2">
    <location>
        <begin position="1"/>
        <end position="24"/>
    </location>
</feature>
<dbReference type="Proteomes" id="UP001500880">
    <property type="component" value="Unassembled WGS sequence"/>
</dbReference>
<evidence type="ECO:0008006" key="5">
    <source>
        <dbReference type="Google" id="ProtNLM"/>
    </source>
</evidence>
<feature type="coiled-coil region" evidence="1">
    <location>
        <begin position="40"/>
        <end position="93"/>
    </location>
</feature>
<keyword evidence="1" id="KW-0175">Coiled coil</keyword>
<name>A0ABN1B137_9BACI</name>
<keyword evidence="2" id="KW-0732">Signal</keyword>
<reference evidence="3 4" key="1">
    <citation type="journal article" date="2019" name="Int. J. Syst. Evol. Microbiol.">
        <title>The Global Catalogue of Microorganisms (GCM) 10K type strain sequencing project: providing services to taxonomists for standard genome sequencing and annotation.</title>
        <authorList>
            <consortium name="The Broad Institute Genomics Platform"/>
            <consortium name="The Broad Institute Genome Sequencing Center for Infectious Disease"/>
            <person name="Wu L."/>
            <person name="Ma J."/>
        </authorList>
    </citation>
    <scope>NUCLEOTIDE SEQUENCE [LARGE SCALE GENOMIC DNA]</scope>
    <source>
        <strain evidence="3 4">JCM 12389</strain>
    </source>
</reference>
<evidence type="ECO:0000313" key="4">
    <source>
        <dbReference type="Proteomes" id="UP001500880"/>
    </source>
</evidence>
<dbReference type="InterPro" id="IPR024485">
    <property type="entry name" value="DUF2680"/>
</dbReference>
<evidence type="ECO:0000313" key="3">
    <source>
        <dbReference type="EMBL" id="GAA0488169.1"/>
    </source>
</evidence>
<gene>
    <name evidence="3" type="ORF">GCM10008986_12220</name>
</gene>
<feature type="chain" id="PRO_5046104651" description="DUF2680 domain-containing protein" evidence="2">
    <location>
        <begin position="25"/>
        <end position="110"/>
    </location>
</feature>
<protein>
    <recommendedName>
        <fullName evidence="5">DUF2680 domain-containing protein</fullName>
    </recommendedName>
</protein>
<accession>A0ABN1B137</accession>